<dbReference type="AlphaFoldDB" id="A0A375IFX8"/>
<dbReference type="Proteomes" id="UP000255505">
    <property type="component" value="Chromosome I"/>
</dbReference>
<accession>A0A375IFX8</accession>
<protein>
    <submittedName>
        <fullName evidence="1">Uncharacterized protein</fullName>
    </submittedName>
</protein>
<dbReference type="RefSeq" id="WP_115663170.1">
    <property type="nucleotide sequence ID" value="NZ_LT991976.1"/>
</dbReference>
<reference evidence="1 2" key="1">
    <citation type="submission" date="2018-01" db="EMBL/GenBank/DDBJ databases">
        <authorList>
            <person name="Gaut B.S."/>
            <person name="Morton B.R."/>
            <person name="Clegg M.T."/>
            <person name="Duvall M.R."/>
        </authorList>
    </citation>
    <scope>NUCLEOTIDE SEQUENCE [LARGE SCALE GENOMIC DNA]</scope>
    <source>
        <strain evidence="1">Cupriavidus taiwanensis LMG 19425</strain>
    </source>
</reference>
<sequence>MPHRERLYTFAVSAADGFSHQTVSATSDMRAWRKLVECVDMTGAVKVTLINVGKTQPSAAQAERGEALAL</sequence>
<name>A0A375IFX8_9BURK</name>
<evidence type="ECO:0000313" key="2">
    <source>
        <dbReference type="Proteomes" id="UP000255505"/>
    </source>
</evidence>
<proteinExistence type="predicted"/>
<dbReference type="EMBL" id="LT991976">
    <property type="protein sequence ID" value="SPK73686.1"/>
    <property type="molecule type" value="Genomic_DNA"/>
</dbReference>
<organism evidence="1 2">
    <name type="scientific">Cupriavidus taiwanensis</name>
    <dbReference type="NCBI Taxonomy" id="164546"/>
    <lineage>
        <taxon>Bacteria</taxon>
        <taxon>Pseudomonadati</taxon>
        <taxon>Pseudomonadota</taxon>
        <taxon>Betaproteobacteria</taxon>
        <taxon>Burkholderiales</taxon>
        <taxon>Burkholderiaceae</taxon>
        <taxon>Cupriavidus</taxon>
    </lineage>
</organism>
<gene>
    <name evidence="1" type="ORF">CT19425_110223</name>
</gene>
<evidence type="ECO:0000313" key="1">
    <source>
        <dbReference type="EMBL" id="SPK73686.1"/>
    </source>
</evidence>